<sequence>MTIIAILAISSYAPYDYYSRVSRVRVSRDIISQAVADAKNLASNGYVFPGTNQNANIGLKIEKDATSIDMIAFQSGSTSFISDTTMKLIKTVRLEDGVQINTVSPEHALIYFTAPNGDTRFYGDTSNELTATGIDIGIGWKTATTGPLSRNVHIRK</sequence>
<proteinExistence type="predicted"/>
<dbReference type="AlphaFoldDB" id="K1YWY8"/>
<reference evidence="1" key="1">
    <citation type="journal article" date="2012" name="Science">
        <title>Fermentation, hydrogen, and sulfur metabolism in multiple uncultivated bacterial phyla.</title>
        <authorList>
            <person name="Wrighton K.C."/>
            <person name="Thomas B.C."/>
            <person name="Sharon I."/>
            <person name="Miller C.S."/>
            <person name="Castelle C.J."/>
            <person name="VerBerkmoes N.C."/>
            <person name="Wilkins M.J."/>
            <person name="Hettich R.L."/>
            <person name="Lipton M.S."/>
            <person name="Williams K.H."/>
            <person name="Long P.E."/>
            <person name="Banfield J.F."/>
        </authorList>
    </citation>
    <scope>NUCLEOTIDE SEQUENCE [LARGE SCALE GENOMIC DNA]</scope>
</reference>
<comment type="caution">
    <text evidence="1">The sequence shown here is derived from an EMBL/GenBank/DDBJ whole genome shotgun (WGS) entry which is preliminary data.</text>
</comment>
<gene>
    <name evidence="1" type="ORF">ACD_78C00244G0001</name>
</gene>
<accession>K1YWY8</accession>
<dbReference type="EMBL" id="AMFJ01034244">
    <property type="protein sequence ID" value="EKD29849.1"/>
    <property type="molecule type" value="Genomic_DNA"/>
</dbReference>
<protein>
    <submittedName>
        <fullName evidence="1">Uncharacterized protein</fullName>
    </submittedName>
</protein>
<evidence type="ECO:0000313" key="1">
    <source>
        <dbReference type="EMBL" id="EKD29849.1"/>
    </source>
</evidence>
<organism evidence="1">
    <name type="scientific">uncultured bacterium</name>
    <name type="common">gcode 4</name>
    <dbReference type="NCBI Taxonomy" id="1234023"/>
    <lineage>
        <taxon>Bacteria</taxon>
        <taxon>environmental samples</taxon>
    </lineage>
</organism>
<name>K1YWY8_9BACT</name>